<dbReference type="Proteomes" id="UP000594778">
    <property type="component" value="Chromosome"/>
</dbReference>
<dbReference type="InterPro" id="IPR011762">
    <property type="entry name" value="COA_CT_N"/>
</dbReference>
<evidence type="ECO:0000313" key="3">
    <source>
        <dbReference type="EMBL" id="QPS11352.1"/>
    </source>
</evidence>
<dbReference type="GO" id="GO:0004658">
    <property type="term" value="F:propionyl-CoA carboxylase activity"/>
    <property type="evidence" value="ECO:0007669"/>
    <property type="project" value="TreeGrafter"/>
</dbReference>
<dbReference type="PROSITE" id="PS50989">
    <property type="entry name" value="COA_CT_CTER"/>
    <property type="match status" value="1"/>
</dbReference>
<gene>
    <name evidence="3" type="ORF">I6G66_15695</name>
</gene>
<dbReference type="Pfam" id="PF01039">
    <property type="entry name" value="Carboxyl_trans"/>
    <property type="match status" value="1"/>
</dbReference>
<dbReference type="PANTHER" id="PTHR43842:SF2">
    <property type="entry name" value="PROPIONYL-COA CARBOXYLASE BETA CHAIN, MITOCHONDRIAL"/>
    <property type="match status" value="1"/>
</dbReference>
<reference evidence="3 4" key="1">
    <citation type="submission" date="2020-12" db="EMBL/GenBank/DDBJ databases">
        <title>FDA dAtabase for Regulatory Grade micrObial Sequences (FDA-ARGOS): Supporting development and validation of Infectious Disease Dx tests.</title>
        <authorList>
            <person name="Sproer C."/>
            <person name="Gronow S."/>
            <person name="Severitt S."/>
            <person name="Schroder I."/>
            <person name="Tallon L."/>
            <person name="Sadzewicz L."/>
            <person name="Zhao X."/>
            <person name="Boylan J."/>
            <person name="Ott S."/>
            <person name="Bowen H."/>
            <person name="Vavikolanu K."/>
            <person name="Mehta A."/>
            <person name="Aluvathingal J."/>
            <person name="Nadendla S."/>
            <person name="Lowell S."/>
            <person name="Myers T."/>
            <person name="Yan Y."/>
            <person name="Sichtig H."/>
        </authorList>
    </citation>
    <scope>NUCLEOTIDE SEQUENCE [LARGE SCALE GENOMIC DNA]</scope>
    <source>
        <strain evidence="3 4">FDAARGOS_909</strain>
    </source>
</reference>
<evidence type="ECO:0000259" key="2">
    <source>
        <dbReference type="PROSITE" id="PS50989"/>
    </source>
</evidence>
<sequence>MSTSVPDPAQRQAETRHARGRLTAHERLALLLDPGSMTELATGVGPDARGDGVVTVQGRIAGRSVCVFAKDFATARGTLAEVHARKIVRLQEQALRIRAPLIGLYDTAGLRLEAGLGAFAGFAGIARRAACAQAEIPQMAVVLGECPGADALLASLADFVLMANDDSALYVSGAQAVRAVTREETDTATLGGPGMHAAESGLADGVCDDDVQALLKARRLFAFLPQSRHGAWRSDTAPWPCLDEAAREAPALDTLIPEQAEAGYDVKELIREIADGGDFMELQPAHAAHLVIGFVRLDGRSVGVVANQSRVLAGVIDTAAARKAARFVRWCDAFAVPLLNLVDTPGFLPGAEQERAGIAREAAALMAAQARVRVPLVTVVLRRAFGAAGMLMGSRSLGADLVYAWPQAQIGLIGAVGAAALGASEADAARALEPAAVCAVGEVDAVIAPRRTRECVIRALSHLAQRNYLQGESPCSPRF</sequence>
<dbReference type="InterPro" id="IPR029045">
    <property type="entry name" value="ClpP/crotonase-like_dom_sf"/>
</dbReference>
<evidence type="ECO:0000313" key="4">
    <source>
        <dbReference type="Proteomes" id="UP000594778"/>
    </source>
</evidence>
<dbReference type="RefSeq" id="WP_197957381.1">
    <property type="nucleotide sequence ID" value="NZ_CP065668.1"/>
</dbReference>
<dbReference type="AlphaFoldDB" id="A0A7T2W2E2"/>
<dbReference type="Gene3D" id="3.90.226.10">
    <property type="entry name" value="2-enoyl-CoA Hydratase, Chain A, domain 1"/>
    <property type="match status" value="2"/>
</dbReference>
<dbReference type="PANTHER" id="PTHR43842">
    <property type="entry name" value="PROPIONYL-COA CARBOXYLASE BETA CHAIN"/>
    <property type="match status" value="1"/>
</dbReference>
<organism evidence="3 4">
    <name type="scientific">Delftia acidovorans</name>
    <name type="common">Pseudomonas acidovorans</name>
    <name type="synonym">Comamonas acidovorans</name>
    <dbReference type="NCBI Taxonomy" id="80866"/>
    <lineage>
        <taxon>Bacteria</taxon>
        <taxon>Pseudomonadati</taxon>
        <taxon>Pseudomonadota</taxon>
        <taxon>Betaproteobacteria</taxon>
        <taxon>Burkholderiales</taxon>
        <taxon>Comamonadaceae</taxon>
        <taxon>Delftia</taxon>
    </lineage>
</organism>
<dbReference type="InterPro" id="IPR051047">
    <property type="entry name" value="AccD/PCCB"/>
</dbReference>
<dbReference type="PROSITE" id="PS50980">
    <property type="entry name" value="COA_CT_NTER"/>
    <property type="match status" value="1"/>
</dbReference>
<evidence type="ECO:0000259" key="1">
    <source>
        <dbReference type="PROSITE" id="PS50980"/>
    </source>
</evidence>
<feature type="domain" description="CoA carboxyltransferase N-terminal" evidence="1">
    <location>
        <begin position="1"/>
        <end position="236"/>
    </location>
</feature>
<feature type="domain" description="CoA carboxyltransferase C-terminal" evidence="2">
    <location>
        <begin position="244"/>
        <end position="479"/>
    </location>
</feature>
<dbReference type="EMBL" id="CP065668">
    <property type="protein sequence ID" value="QPS11352.1"/>
    <property type="molecule type" value="Genomic_DNA"/>
</dbReference>
<keyword evidence="3" id="KW-0808">Transferase</keyword>
<protein>
    <submittedName>
        <fullName evidence="3">Methylmalonyl-CoA carboxyltransferase</fullName>
    </submittedName>
</protein>
<dbReference type="InterPro" id="IPR011763">
    <property type="entry name" value="COA_CT_C"/>
</dbReference>
<name>A0A7T2W2E2_DELAC</name>
<accession>A0A7T2W2E2</accession>
<proteinExistence type="predicted"/>
<dbReference type="GO" id="GO:0016740">
    <property type="term" value="F:transferase activity"/>
    <property type="evidence" value="ECO:0007669"/>
    <property type="project" value="UniProtKB-KW"/>
</dbReference>
<dbReference type="InterPro" id="IPR034733">
    <property type="entry name" value="AcCoA_carboxyl_beta"/>
</dbReference>
<dbReference type="SUPFAM" id="SSF52096">
    <property type="entry name" value="ClpP/crotonase"/>
    <property type="match status" value="2"/>
</dbReference>